<dbReference type="EMBL" id="BSOO01000011">
    <property type="protein sequence ID" value="GLR47625.1"/>
    <property type="molecule type" value="Genomic_DNA"/>
</dbReference>
<keyword evidence="3" id="KW-1185">Reference proteome</keyword>
<comment type="caution">
    <text evidence="2">The sequence shown here is derived from an EMBL/GenBank/DDBJ whole genome shotgun (WGS) entry which is preliminary data.</text>
</comment>
<protein>
    <recommendedName>
        <fullName evidence="4">UrcA family protein</fullName>
    </recommendedName>
</protein>
<name>A0ABQ5Z6G3_9SPHN</name>
<evidence type="ECO:0000313" key="3">
    <source>
        <dbReference type="Proteomes" id="UP001156703"/>
    </source>
</evidence>
<evidence type="ECO:0008006" key="4">
    <source>
        <dbReference type="Google" id="ProtNLM"/>
    </source>
</evidence>
<dbReference type="Proteomes" id="UP001156703">
    <property type="component" value="Unassembled WGS sequence"/>
</dbReference>
<keyword evidence="1" id="KW-0732">Signal</keyword>
<reference evidence="3" key="1">
    <citation type="journal article" date="2019" name="Int. J. Syst. Evol. Microbiol.">
        <title>The Global Catalogue of Microorganisms (GCM) 10K type strain sequencing project: providing services to taxonomists for standard genome sequencing and annotation.</title>
        <authorList>
            <consortium name="The Broad Institute Genomics Platform"/>
            <consortium name="The Broad Institute Genome Sequencing Center for Infectious Disease"/>
            <person name="Wu L."/>
            <person name="Ma J."/>
        </authorList>
    </citation>
    <scope>NUCLEOTIDE SEQUENCE [LARGE SCALE GENOMIC DNA]</scope>
    <source>
        <strain evidence="3">NBRC 102146</strain>
    </source>
</reference>
<gene>
    <name evidence="2" type="ORF">GCM10007925_13380</name>
</gene>
<sequence length="77" mass="8202">MINLVTLLGAAFIAGAPVSSPAAIQDRVEELCAVSNTDLEGQRLARTCRTQVRARLVAQQTAAATKLIKTADNSRHK</sequence>
<feature type="signal peptide" evidence="1">
    <location>
        <begin position="1"/>
        <end position="22"/>
    </location>
</feature>
<accession>A0ABQ5Z6G3</accession>
<evidence type="ECO:0000256" key="1">
    <source>
        <dbReference type="SAM" id="SignalP"/>
    </source>
</evidence>
<feature type="chain" id="PRO_5046067185" description="UrcA family protein" evidence="1">
    <location>
        <begin position="23"/>
        <end position="77"/>
    </location>
</feature>
<proteinExistence type="predicted"/>
<dbReference type="RefSeq" id="WP_029940384.1">
    <property type="nucleotide sequence ID" value="NZ_BSOO01000011.1"/>
</dbReference>
<evidence type="ECO:0000313" key="2">
    <source>
        <dbReference type="EMBL" id="GLR47625.1"/>
    </source>
</evidence>
<organism evidence="2 3">
    <name type="scientific">Sphingomonas astaxanthinifaciens DSM 22298</name>
    <dbReference type="NCBI Taxonomy" id="1123267"/>
    <lineage>
        <taxon>Bacteria</taxon>
        <taxon>Pseudomonadati</taxon>
        <taxon>Pseudomonadota</taxon>
        <taxon>Alphaproteobacteria</taxon>
        <taxon>Sphingomonadales</taxon>
        <taxon>Sphingomonadaceae</taxon>
        <taxon>Sphingomonas</taxon>
    </lineage>
</organism>